<dbReference type="Pfam" id="PF01425">
    <property type="entry name" value="Amidase"/>
    <property type="match status" value="2"/>
</dbReference>
<dbReference type="NCBIfam" id="NF006169">
    <property type="entry name" value="PRK08310.1"/>
    <property type="match status" value="1"/>
</dbReference>
<accession>A0A2U1SQL1</accession>
<reference evidence="2 3" key="1">
    <citation type="journal article" date="2018" name="Appl. Microbiol. Biotechnol.">
        <title>Co-cultivation of the strictly anaerobic methanogen Methanosarcina barkeri with aerobic methanotrophs in an oxygen-limited membrane bioreactor.</title>
        <authorList>
            <person name="In 't Zandt M.H."/>
            <person name="van den Bosch T.J.M."/>
            <person name="Rijkers R."/>
            <person name="van Kessel M.A.H.J."/>
            <person name="Jetten M.S.M."/>
            <person name="Welte C.U."/>
        </authorList>
    </citation>
    <scope>NUCLEOTIDE SEQUENCE [LARGE SCALE GENOMIC DNA]</scope>
    <source>
        <strain evidence="2 3">DSM 17706</strain>
    </source>
</reference>
<organism evidence="2 3">
    <name type="scientific">Methylosinus sporium</name>
    <dbReference type="NCBI Taxonomy" id="428"/>
    <lineage>
        <taxon>Bacteria</taxon>
        <taxon>Pseudomonadati</taxon>
        <taxon>Pseudomonadota</taxon>
        <taxon>Alphaproteobacteria</taxon>
        <taxon>Hyphomicrobiales</taxon>
        <taxon>Methylocystaceae</taxon>
        <taxon>Methylosinus</taxon>
    </lineage>
</organism>
<evidence type="ECO:0000313" key="3">
    <source>
        <dbReference type="Proteomes" id="UP000245137"/>
    </source>
</evidence>
<comment type="caution">
    <text evidence="2">The sequence shown here is derived from an EMBL/GenBank/DDBJ whole genome shotgun (WGS) entry which is preliminary data.</text>
</comment>
<dbReference type="PANTHER" id="PTHR46310:SF7">
    <property type="entry name" value="AMIDASE 1"/>
    <property type="match status" value="1"/>
</dbReference>
<dbReference type="InterPro" id="IPR023631">
    <property type="entry name" value="Amidase_dom"/>
</dbReference>
<dbReference type="Gene3D" id="3.90.1300.10">
    <property type="entry name" value="Amidase signature (AS) domain"/>
    <property type="match status" value="1"/>
</dbReference>
<gene>
    <name evidence="2" type="ORF">C5689_10690</name>
</gene>
<dbReference type="PANTHER" id="PTHR46310">
    <property type="entry name" value="AMIDASE 1"/>
    <property type="match status" value="1"/>
</dbReference>
<proteinExistence type="predicted"/>
<feature type="domain" description="Amidase" evidence="1">
    <location>
        <begin position="278"/>
        <end position="389"/>
    </location>
</feature>
<dbReference type="Proteomes" id="UP000245137">
    <property type="component" value="Unassembled WGS sequence"/>
</dbReference>
<name>A0A2U1SQL1_METSR</name>
<feature type="domain" description="Amidase" evidence="1">
    <location>
        <begin position="26"/>
        <end position="198"/>
    </location>
</feature>
<dbReference type="EMBL" id="PUIV01000014">
    <property type="protein sequence ID" value="PWB93899.1"/>
    <property type="molecule type" value="Genomic_DNA"/>
</dbReference>
<keyword evidence="3" id="KW-1185">Reference proteome</keyword>
<evidence type="ECO:0000313" key="2">
    <source>
        <dbReference type="EMBL" id="PWB93899.1"/>
    </source>
</evidence>
<sequence>MIARRSMGGNGMSGSSSALTHSLDVSASAQGPLSGARFVVKENIDVEGLVSANGQPTWAATHAPAAINAPVVDRLLACGARLVGKAHMDEMAYSLLGANAHYGTPKNPAAPDRHPGGSSSGSAAAVAAGLADFALGTDTAGSCRAPAAFCGIYGFRSSHGAICVNGVVPLAASLDVIGWFARDIDLMARVGDALLPRDLTQGAFDEAVFLGETFAQCDAETAAAMAPARAIVAQGFSERDVTLGEEFWAESLRHFRNLQAYEAWGAHGAWIAAEHPQFGPGIAQRFDMASKVTPAAKAAADAFRRDARARVAAMFGENSLIVVPTTPFVSPRLGESEEALDAKRYQMFRTFLFASFFGLPQISVPLSRPAGAPPLAISLIGPRWSDRRLIAAARGLSGL</sequence>
<dbReference type="AlphaFoldDB" id="A0A2U1SQL1"/>
<protein>
    <submittedName>
        <fullName evidence="2">Amidase</fullName>
    </submittedName>
</protein>
<evidence type="ECO:0000259" key="1">
    <source>
        <dbReference type="Pfam" id="PF01425"/>
    </source>
</evidence>
<dbReference type="SUPFAM" id="SSF75304">
    <property type="entry name" value="Amidase signature (AS) enzymes"/>
    <property type="match status" value="1"/>
</dbReference>
<dbReference type="InterPro" id="IPR036928">
    <property type="entry name" value="AS_sf"/>
</dbReference>
<dbReference type="OrthoDB" id="8438154at2"/>